<feature type="transmembrane region" description="Helical" evidence="9">
    <location>
        <begin position="767"/>
        <end position="784"/>
    </location>
</feature>
<comment type="similarity">
    <text evidence="2">Belongs to the Ca(2+):cation antiporter (CaCA) (TC 2.A.19) family.</text>
</comment>
<feature type="region of interest" description="Disordered" evidence="8">
    <location>
        <begin position="179"/>
        <end position="230"/>
    </location>
</feature>
<reference evidence="11" key="1">
    <citation type="submission" date="2022-07" db="EMBL/GenBank/DDBJ databases">
        <title>Phylogenomic reconstructions and comparative analyses of Kickxellomycotina fungi.</title>
        <authorList>
            <person name="Reynolds N.K."/>
            <person name="Stajich J.E."/>
            <person name="Barry K."/>
            <person name="Grigoriev I.V."/>
            <person name="Crous P."/>
            <person name="Smith M.E."/>
        </authorList>
    </citation>
    <scope>NUCLEOTIDE SEQUENCE</scope>
    <source>
        <strain evidence="11">NBRC 100468</strain>
    </source>
</reference>
<feature type="domain" description="Sodium/calcium exchanger membrane region" evidence="10">
    <location>
        <begin position="344"/>
        <end position="499"/>
    </location>
</feature>
<dbReference type="InterPro" id="IPR004713">
    <property type="entry name" value="CaH_exchang"/>
</dbReference>
<gene>
    <name evidence="11" type="ORF">H4219_005381</name>
</gene>
<feature type="transmembrane region" description="Helical" evidence="9">
    <location>
        <begin position="791"/>
        <end position="811"/>
    </location>
</feature>
<feature type="transmembrane region" description="Helical" evidence="9">
    <location>
        <begin position="404"/>
        <end position="427"/>
    </location>
</feature>
<dbReference type="EMBL" id="JANBPU010000292">
    <property type="protein sequence ID" value="KAJ1913024.1"/>
    <property type="molecule type" value="Genomic_DNA"/>
</dbReference>
<evidence type="ECO:0000259" key="10">
    <source>
        <dbReference type="Pfam" id="PF01699"/>
    </source>
</evidence>
<comment type="caution">
    <text evidence="11">The sequence shown here is derived from an EMBL/GenBank/DDBJ whole genome shotgun (WGS) entry which is preliminary data.</text>
</comment>
<feature type="transmembrane region" description="Helical" evidence="9">
    <location>
        <begin position="705"/>
        <end position="724"/>
    </location>
</feature>
<feature type="compositionally biased region" description="Polar residues" evidence="8">
    <location>
        <begin position="179"/>
        <end position="192"/>
    </location>
</feature>
<keyword evidence="6" id="KW-0406">Ion transport</keyword>
<feature type="compositionally biased region" description="Polar residues" evidence="8">
    <location>
        <begin position="46"/>
        <end position="60"/>
    </location>
</feature>
<feature type="transmembrane region" description="Helical" evidence="9">
    <location>
        <begin position="661"/>
        <end position="685"/>
    </location>
</feature>
<dbReference type="OrthoDB" id="1699231at2759"/>
<dbReference type="InterPro" id="IPR004837">
    <property type="entry name" value="NaCa_Exmemb"/>
</dbReference>
<proteinExistence type="inferred from homology"/>
<evidence type="ECO:0000256" key="9">
    <source>
        <dbReference type="SAM" id="Phobius"/>
    </source>
</evidence>
<dbReference type="PANTHER" id="PTHR31503">
    <property type="entry name" value="VACUOLAR CALCIUM ION TRANSPORTER"/>
    <property type="match status" value="1"/>
</dbReference>
<dbReference type="Gene3D" id="1.20.1420.30">
    <property type="entry name" value="NCX, central ion-binding region"/>
    <property type="match status" value="2"/>
</dbReference>
<feature type="compositionally biased region" description="Polar residues" evidence="8">
    <location>
        <begin position="67"/>
        <end position="76"/>
    </location>
</feature>
<comment type="subcellular location">
    <subcellularLocation>
        <location evidence="1">Endomembrane system</location>
        <topology evidence="1">Multi-pass membrane protein</topology>
    </subcellularLocation>
</comment>
<keyword evidence="3" id="KW-0813">Transport</keyword>
<dbReference type="PANTHER" id="PTHR31503:SF22">
    <property type="entry name" value="VACUOLAR CALCIUM ION TRANSPORTER"/>
    <property type="match status" value="1"/>
</dbReference>
<sequence>MDKHNSNYIPYSQETTDHKNHQHSPAGSNDEGASRVSSPPGGDSRLLSSSITLIPPQQQHFPAPGTSVHNKNNNLHHASHRSQDELVTIDNAFVPLPSSSVRRKSAGPANHGHHSLHHYATDNIYGDHHTNGRNGIYEHDVVEEEEDGEEEDLNDIRRHHYRNSMMMIYGSGHEFGTNSTQSRSFLHSGSTSDLHRRHSNNSYAIRDNEPPTTYPHGHHHYSPPYDIGDEEGQRIVVGPPIDEDADYNNGKSKRKHSKFPFHLKRHRKLAPPPPVPTDANIQGIVEAGKLPARSPPPLKSMKPPYTPPTFKSTLKNLITCSYLNILLLVTPFAITSYFMEWNGLAVFILNLVSLIPLANLMGFVTEEIVLRLNHILGAILSCTLGNSVEFITGIMALRQSEYEIIQMTMLGVILANTMLIVGISFFVGGCKYRDQYFNITVAHTSSALMGLGVLSMIIPAAFTQVVAPDKEILVGTLALSRGTSVILMVVYVLYLVFQLRTHIVVLKERNARQAVSWEMHKQQQKQQQQLEEGNARKKAKYNGGGGGDSDDMEKFSSNTIIITTSGLNSKELSSSSSIRSDISDFEINPSKLNPNNTKNTPIVPVDITKTTIGNPNSLDDPQQSQLPTGTNPLTPSSQQQVEANSKSEVEMQSQHSHKPQLLLWVAIVFLFLISICVSLTVEILVHHIEYVTEHWNVSKEFVGQIILPVTICLSERLMTIMLALKNEMDITICMITGSSTQVTLFILPLLVVIAWGMGHPLTLKFDGFETTVMLISVLVINYIIVSGRSNWLKGIMLISAYMIVALAFFYYPVDSDDDDIGNGVGIGGGPLLR</sequence>
<evidence type="ECO:0000313" key="11">
    <source>
        <dbReference type="EMBL" id="KAJ1913024.1"/>
    </source>
</evidence>
<protein>
    <recommendedName>
        <fullName evidence="10">Sodium/calcium exchanger membrane region domain-containing protein</fullName>
    </recommendedName>
</protein>
<keyword evidence="12" id="KW-1185">Reference proteome</keyword>
<feature type="domain" description="Sodium/calcium exchanger membrane region" evidence="10">
    <location>
        <begin position="666"/>
        <end position="809"/>
    </location>
</feature>
<feature type="compositionally biased region" description="Polar residues" evidence="8">
    <location>
        <begin position="608"/>
        <end position="651"/>
    </location>
</feature>
<evidence type="ECO:0000256" key="7">
    <source>
        <dbReference type="ARBA" id="ARBA00023136"/>
    </source>
</evidence>
<dbReference type="GO" id="GO:0005774">
    <property type="term" value="C:vacuolar membrane"/>
    <property type="evidence" value="ECO:0007669"/>
    <property type="project" value="UniProtKB-ARBA"/>
</dbReference>
<dbReference type="Pfam" id="PF01699">
    <property type="entry name" value="Na_Ca_ex"/>
    <property type="match status" value="2"/>
</dbReference>
<evidence type="ECO:0000256" key="1">
    <source>
        <dbReference type="ARBA" id="ARBA00004127"/>
    </source>
</evidence>
<dbReference type="GO" id="GO:0015369">
    <property type="term" value="F:calcium:proton antiporter activity"/>
    <property type="evidence" value="ECO:0007669"/>
    <property type="project" value="TreeGrafter"/>
</dbReference>
<organism evidence="11 12">
    <name type="scientific">Mycoemilia scoparia</name>
    <dbReference type="NCBI Taxonomy" id="417184"/>
    <lineage>
        <taxon>Eukaryota</taxon>
        <taxon>Fungi</taxon>
        <taxon>Fungi incertae sedis</taxon>
        <taxon>Zoopagomycota</taxon>
        <taxon>Kickxellomycotina</taxon>
        <taxon>Kickxellomycetes</taxon>
        <taxon>Kickxellales</taxon>
        <taxon>Kickxellaceae</taxon>
        <taxon>Mycoemilia</taxon>
    </lineage>
</organism>
<feature type="transmembrane region" description="Helical" evidence="9">
    <location>
        <begin position="375"/>
        <end position="398"/>
    </location>
</feature>
<feature type="region of interest" description="Disordered" evidence="8">
    <location>
        <begin position="1"/>
        <end position="80"/>
    </location>
</feature>
<accession>A0A9W7ZPB4</accession>
<dbReference type="GO" id="GO:0012505">
    <property type="term" value="C:endomembrane system"/>
    <property type="evidence" value="ECO:0007669"/>
    <property type="project" value="UniProtKB-SubCell"/>
</dbReference>
<keyword evidence="5 9" id="KW-1133">Transmembrane helix</keyword>
<dbReference type="GO" id="GO:0006874">
    <property type="term" value="P:intracellular calcium ion homeostasis"/>
    <property type="evidence" value="ECO:0007669"/>
    <property type="project" value="TreeGrafter"/>
</dbReference>
<feature type="compositionally biased region" description="Polar residues" evidence="8">
    <location>
        <begin position="1"/>
        <end position="14"/>
    </location>
</feature>
<dbReference type="InterPro" id="IPR044880">
    <property type="entry name" value="NCX_ion-bd_dom_sf"/>
</dbReference>
<evidence type="ECO:0000256" key="6">
    <source>
        <dbReference type="ARBA" id="ARBA00023065"/>
    </source>
</evidence>
<feature type="transmembrane region" description="Helical" evidence="9">
    <location>
        <begin position="472"/>
        <end position="497"/>
    </location>
</feature>
<feature type="transmembrane region" description="Helical" evidence="9">
    <location>
        <begin position="317"/>
        <end position="338"/>
    </location>
</feature>
<feature type="transmembrane region" description="Helical" evidence="9">
    <location>
        <begin position="344"/>
        <end position="363"/>
    </location>
</feature>
<evidence type="ECO:0000256" key="5">
    <source>
        <dbReference type="ARBA" id="ARBA00022989"/>
    </source>
</evidence>
<keyword evidence="7 9" id="KW-0472">Membrane</keyword>
<evidence type="ECO:0000256" key="3">
    <source>
        <dbReference type="ARBA" id="ARBA00022448"/>
    </source>
</evidence>
<name>A0A9W7ZPB4_9FUNG</name>
<feature type="region of interest" description="Disordered" evidence="8">
    <location>
        <begin position="517"/>
        <end position="554"/>
    </location>
</feature>
<keyword evidence="4 9" id="KW-0812">Transmembrane</keyword>
<dbReference type="AlphaFoldDB" id="A0A9W7ZPB4"/>
<feature type="region of interest" description="Disordered" evidence="8">
    <location>
        <begin position="585"/>
        <end position="651"/>
    </location>
</feature>
<evidence type="ECO:0000256" key="2">
    <source>
        <dbReference type="ARBA" id="ARBA00008170"/>
    </source>
</evidence>
<evidence type="ECO:0000256" key="4">
    <source>
        <dbReference type="ARBA" id="ARBA00022692"/>
    </source>
</evidence>
<feature type="transmembrane region" description="Helical" evidence="9">
    <location>
        <begin position="447"/>
        <end position="466"/>
    </location>
</feature>
<evidence type="ECO:0000256" key="8">
    <source>
        <dbReference type="SAM" id="MobiDB-lite"/>
    </source>
</evidence>
<feature type="compositionally biased region" description="Polar residues" evidence="8">
    <location>
        <begin position="590"/>
        <end position="600"/>
    </location>
</feature>
<feature type="transmembrane region" description="Helical" evidence="9">
    <location>
        <begin position="731"/>
        <end position="755"/>
    </location>
</feature>
<evidence type="ECO:0000313" key="12">
    <source>
        <dbReference type="Proteomes" id="UP001150538"/>
    </source>
</evidence>
<dbReference type="Proteomes" id="UP001150538">
    <property type="component" value="Unassembled WGS sequence"/>
</dbReference>